<proteinExistence type="inferred from homology"/>
<evidence type="ECO:0000256" key="1">
    <source>
        <dbReference type="ARBA" id="ARBA00004167"/>
    </source>
</evidence>
<evidence type="ECO:0000313" key="17">
    <source>
        <dbReference type="Proteomes" id="UP000244336"/>
    </source>
</evidence>
<organism evidence="16 17">
    <name type="scientific">Panicum hallii var. hallii</name>
    <dbReference type="NCBI Taxonomy" id="1504633"/>
    <lineage>
        <taxon>Eukaryota</taxon>
        <taxon>Viridiplantae</taxon>
        <taxon>Streptophyta</taxon>
        <taxon>Embryophyta</taxon>
        <taxon>Tracheophyta</taxon>
        <taxon>Spermatophyta</taxon>
        <taxon>Magnoliopsida</taxon>
        <taxon>Liliopsida</taxon>
        <taxon>Poales</taxon>
        <taxon>Poaceae</taxon>
        <taxon>PACMAD clade</taxon>
        <taxon>Panicoideae</taxon>
        <taxon>Panicodae</taxon>
        <taxon>Paniceae</taxon>
        <taxon>Panicinae</taxon>
        <taxon>Panicum</taxon>
        <taxon>Panicum sect. Panicum</taxon>
    </lineage>
</organism>
<evidence type="ECO:0000256" key="2">
    <source>
        <dbReference type="ARBA" id="ARBA00004236"/>
    </source>
</evidence>
<evidence type="ECO:0000256" key="3">
    <source>
        <dbReference type="ARBA" id="ARBA00009592"/>
    </source>
</evidence>
<dbReference type="FunFam" id="3.80.10.10:FF:000213">
    <property type="entry name" value="Tyrosine-sulfated glycopeptide receptor 1"/>
    <property type="match status" value="1"/>
</dbReference>
<accession>A0A2T7D1I3</accession>
<keyword evidence="11" id="KW-0675">Receptor</keyword>
<keyword evidence="12" id="KW-0325">Glycoprotein</keyword>
<reference evidence="16 17" key="1">
    <citation type="submission" date="2018-04" db="EMBL/GenBank/DDBJ databases">
        <title>WGS assembly of Panicum hallii var. hallii HAL2.</title>
        <authorList>
            <person name="Lovell J."/>
            <person name="Jenkins J."/>
            <person name="Lowry D."/>
            <person name="Mamidi S."/>
            <person name="Sreedasyam A."/>
            <person name="Weng X."/>
            <person name="Barry K."/>
            <person name="Bonette J."/>
            <person name="Campitelli B."/>
            <person name="Daum C."/>
            <person name="Gordon S."/>
            <person name="Gould B."/>
            <person name="Lipzen A."/>
            <person name="MacQueen A."/>
            <person name="Palacio-Mejia J."/>
            <person name="Plott C."/>
            <person name="Shakirov E."/>
            <person name="Shu S."/>
            <person name="Yoshinaga Y."/>
            <person name="Zane M."/>
            <person name="Rokhsar D."/>
            <person name="Grimwood J."/>
            <person name="Schmutz J."/>
            <person name="Juenger T."/>
        </authorList>
    </citation>
    <scope>NUCLEOTIDE SEQUENCE [LARGE SCALE GENOMIC DNA]</scope>
    <source>
        <strain evidence="17">cv. HAL2</strain>
    </source>
</reference>
<dbReference type="GO" id="GO:0005886">
    <property type="term" value="C:plasma membrane"/>
    <property type="evidence" value="ECO:0007669"/>
    <property type="project" value="UniProtKB-SubCell"/>
</dbReference>
<dbReference type="SUPFAM" id="SSF52047">
    <property type="entry name" value="RNI-like"/>
    <property type="match status" value="1"/>
</dbReference>
<evidence type="ECO:0000256" key="13">
    <source>
        <dbReference type="SAM" id="Phobius"/>
    </source>
</evidence>
<keyword evidence="10 13" id="KW-0472">Membrane</keyword>
<dbReference type="InterPro" id="IPR052595">
    <property type="entry name" value="LRRC69/RLP"/>
</dbReference>
<feature type="signal peptide" evidence="14">
    <location>
        <begin position="1"/>
        <end position="43"/>
    </location>
</feature>
<keyword evidence="6 13" id="KW-0812">Transmembrane</keyword>
<dbReference type="Pfam" id="PF08263">
    <property type="entry name" value="LRRNT_2"/>
    <property type="match status" value="1"/>
</dbReference>
<name>A0A2T7D1I3_9POAL</name>
<comment type="similarity">
    <text evidence="3">Belongs to the RLP family.</text>
</comment>
<evidence type="ECO:0000256" key="5">
    <source>
        <dbReference type="ARBA" id="ARBA00022614"/>
    </source>
</evidence>
<keyword evidence="5" id="KW-0433">Leucine-rich repeat</keyword>
<evidence type="ECO:0000256" key="4">
    <source>
        <dbReference type="ARBA" id="ARBA00022475"/>
    </source>
</evidence>
<dbReference type="FunFam" id="3.80.10.10:FF:000413">
    <property type="entry name" value="Inactive leucine-rich repeat receptor-like protein kinase"/>
    <property type="match status" value="1"/>
</dbReference>
<feature type="chain" id="PRO_5015569216" description="Leucine-rich repeat-containing N-terminal plant-type domain-containing protein" evidence="14">
    <location>
        <begin position="44"/>
        <end position="747"/>
    </location>
</feature>
<dbReference type="InterPro" id="IPR001611">
    <property type="entry name" value="Leu-rich_rpt"/>
</dbReference>
<evidence type="ECO:0000256" key="14">
    <source>
        <dbReference type="SAM" id="SignalP"/>
    </source>
</evidence>
<sequence>MAGTKMMQQLLSGDSTSSEMGGYHRFLRFLIAFVLLHFHGAAGQSLNQTCDPADLQALIDFSNGLDSKAAGLVGWGPDDASCCSWTGIACELGRVVGLDLSNKSLHGGISSSIASLDGLVTLNLSWNLLRGAAPAVLGRLSRLRVLDLSANGISGPFPASDSGFPAIEVVNISSNSFDGPHPAFPAAANLTSLDISGNNFSGGINSSTLSCADGNDLTGNIPGDLYTLPRLTRLSLHENQLTGNLGNDLGNLSQLVRLDLSDNRFSGSIPDVFGGMRRLESLKLASNSFDGELPASLSSCGMLRVISLRNNSLSGEIAINFKLLQKLNTFDTGANNLNGTIPSGIAVCTELRTLNLGRNHLVGEIPENFKDLRSLSYLSLTGNDFMNLSSALHVLQHLPNLTIFVLSRNFRGGETMPVGCINGFKSMQMLVLANCLLTGIIPPWLQSLESLNVLDISWNKLTGNIPPWLGKLNNLFYVDMSNNSFTGELPMSFTQMRCLISSNGSSEQSPTEDLALFVSMNSSGQGLQYNQISSLPPSLILSNNLLVGPIWSSFGHLVKLHVLDLSWNNFSGEIPYELSNMSSLEVLNLAHNSLNGTIPSSLMKLNFLSKFDVSYNNLTGHIPTGGQFSTFTDEDFEGNSALCLLRGSSCSDKALLVEVIHDTDTAMHITYTIVEVGFVFGLLTVSTALLFAKAWRAAYFLMIDRFFSTLYVLTMVNVNRLRRTWENELSVLVPQGIILKLKSPRTG</sequence>
<gene>
    <name evidence="16" type="ORF">GQ55_7G327500</name>
</gene>
<dbReference type="PANTHER" id="PTHR48057">
    <property type="entry name" value="LEUCINE-RICH REPEAT SERINE/THREONINE-PROTEIN KINASE 1"/>
    <property type="match status" value="1"/>
</dbReference>
<dbReference type="EMBL" id="CM009755">
    <property type="protein sequence ID" value="PUZ49458.1"/>
    <property type="molecule type" value="Genomic_DNA"/>
</dbReference>
<protein>
    <recommendedName>
        <fullName evidence="15">Leucine-rich repeat-containing N-terminal plant-type domain-containing protein</fullName>
    </recommendedName>
</protein>
<dbReference type="InterPro" id="IPR032675">
    <property type="entry name" value="LRR_dom_sf"/>
</dbReference>
<dbReference type="AlphaFoldDB" id="A0A2T7D1I3"/>
<evidence type="ECO:0000256" key="10">
    <source>
        <dbReference type="ARBA" id="ARBA00023136"/>
    </source>
</evidence>
<dbReference type="Pfam" id="PF13855">
    <property type="entry name" value="LRR_8"/>
    <property type="match status" value="2"/>
</dbReference>
<dbReference type="PANTHER" id="PTHR48057:SF9">
    <property type="entry name" value="LRR RECEPTOR-LIKE KINASE"/>
    <property type="match status" value="1"/>
</dbReference>
<evidence type="ECO:0000259" key="15">
    <source>
        <dbReference type="Pfam" id="PF08263"/>
    </source>
</evidence>
<dbReference type="SUPFAM" id="SSF52058">
    <property type="entry name" value="L domain-like"/>
    <property type="match status" value="2"/>
</dbReference>
<keyword evidence="17" id="KW-1185">Reference proteome</keyword>
<dbReference type="InterPro" id="IPR003591">
    <property type="entry name" value="Leu-rich_rpt_typical-subtyp"/>
</dbReference>
<dbReference type="Proteomes" id="UP000244336">
    <property type="component" value="Chromosome 7"/>
</dbReference>
<keyword evidence="9 13" id="KW-1133">Transmembrane helix</keyword>
<evidence type="ECO:0000256" key="12">
    <source>
        <dbReference type="ARBA" id="ARBA00023180"/>
    </source>
</evidence>
<dbReference type="STRING" id="1504633.A0A2T7D1I3"/>
<evidence type="ECO:0000256" key="9">
    <source>
        <dbReference type="ARBA" id="ARBA00022989"/>
    </source>
</evidence>
<keyword evidence="8" id="KW-0677">Repeat</keyword>
<evidence type="ECO:0000256" key="6">
    <source>
        <dbReference type="ARBA" id="ARBA00022692"/>
    </source>
</evidence>
<feature type="domain" description="Leucine-rich repeat-containing N-terminal plant-type" evidence="15">
    <location>
        <begin position="52"/>
        <end position="90"/>
    </location>
</feature>
<keyword evidence="4" id="KW-1003">Cell membrane</keyword>
<dbReference type="InterPro" id="IPR013210">
    <property type="entry name" value="LRR_N_plant-typ"/>
</dbReference>
<evidence type="ECO:0000256" key="11">
    <source>
        <dbReference type="ARBA" id="ARBA00023170"/>
    </source>
</evidence>
<dbReference type="SMART" id="SM00369">
    <property type="entry name" value="LRR_TYP"/>
    <property type="match status" value="10"/>
</dbReference>
<evidence type="ECO:0000313" key="16">
    <source>
        <dbReference type="EMBL" id="PUZ49458.1"/>
    </source>
</evidence>
<keyword evidence="7 14" id="KW-0732">Signal</keyword>
<evidence type="ECO:0000256" key="7">
    <source>
        <dbReference type="ARBA" id="ARBA00022729"/>
    </source>
</evidence>
<feature type="transmembrane region" description="Helical" evidence="13">
    <location>
        <begin position="669"/>
        <end position="691"/>
    </location>
</feature>
<dbReference type="Pfam" id="PF00560">
    <property type="entry name" value="LRR_1"/>
    <property type="match status" value="4"/>
</dbReference>
<comment type="subcellular location">
    <subcellularLocation>
        <location evidence="2">Cell membrane</location>
    </subcellularLocation>
    <subcellularLocation>
        <location evidence="1">Membrane</location>
        <topology evidence="1">Single-pass membrane protein</topology>
    </subcellularLocation>
</comment>
<dbReference type="Gene3D" id="3.80.10.10">
    <property type="entry name" value="Ribonuclease Inhibitor"/>
    <property type="match status" value="5"/>
</dbReference>
<evidence type="ECO:0000256" key="8">
    <source>
        <dbReference type="ARBA" id="ARBA00022737"/>
    </source>
</evidence>
<dbReference type="OrthoDB" id="676979at2759"/>
<dbReference type="Gramene" id="PUZ49458">
    <property type="protein sequence ID" value="PUZ49458"/>
    <property type="gene ID" value="GQ55_7G327500"/>
</dbReference>
<dbReference type="FunFam" id="3.80.10.10:FF:000129">
    <property type="entry name" value="Leucine-rich repeat receptor-like kinase"/>
    <property type="match status" value="1"/>
</dbReference>